<dbReference type="Gene3D" id="3.40.50.300">
    <property type="entry name" value="P-loop containing nucleotide triphosphate hydrolases"/>
    <property type="match status" value="1"/>
</dbReference>
<evidence type="ECO:0000256" key="1">
    <source>
        <dbReference type="ARBA" id="ARBA00022741"/>
    </source>
</evidence>
<dbReference type="Proteomes" id="UP000248410">
    <property type="component" value="Chromosome"/>
</dbReference>
<dbReference type="KEGG" id="asul:DFR86_03665"/>
<dbReference type="GO" id="GO:0005524">
    <property type="term" value="F:ATP binding"/>
    <property type="evidence" value="ECO:0007669"/>
    <property type="project" value="UniProtKB-KW"/>
</dbReference>
<dbReference type="InterPro" id="IPR003593">
    <property type="entry name" value="AAA+_ATPase"/>
</dbReference>
<keyword evidence="2 4" id="KW-0067">ATP-binding</keyword>
<dbReference type="InterPro" id="IPR027417">
    <property type="entry name" value="P-loop_NTPase"/>
</dbReference>
<dbReference type="SMART" id="SM00382">
    <property type="entry name" value="AAA"/>
    <property type="match status" value="1"/>
</dbReference>
<dbReference type="OrthoDB" id="24644at2157"/>
<dbReference type="SUPFAM" id="SSF52540">
    <property type="entry name" value="P-loop containing nucleoside triphosphate hydrolases"/>
    <property type="match status" value="1"/>
</dbReference>
<proteinExistence type="predicted"/>
<evidence type="ECO:0000313" key="4">
    <source>
        <dbReference type="EMBL" id="AWR96740.1"/>
    </source>
</evidence>
<dbReference type="GO" id="GO:0016887">
    <property type="term" value="F:ATP hydrolysis activity"/>
    <property type="evidence" value="ECO:0007669"/>
    <property type="project" value="InterPro"/>
</dbReference>
<evidence type="ECO:0000259" key="3">
    <source>
        <dbReference type="PROSITE" id="PS50893"/>
    </source>
</evidence>
<keyword evidence="1" id="KW-0547">Nucleotide-binding</keyword>
<organism evidence="4 5">
    <name type="scientific">Acidianus sulfidivorans JP7</name>
    <dbReference type="NCBI Taxonomy" id="619593"/>
    <lineage>
        <taxon>Archaea</taxon>
        <taxon>Thermoproteota</taxon>
        <taxon>Thermoprotei</taxon>
        <taxon>Sulfolobales</taxon>
        <taxon>Sulfolobaceae</taxon>
        <taxon>Acidianus</taxon>
    </lineage>
</organism>
<dbReference type="InterPro" id="IPR003439">
    <property type="entry name" value="ABC_transporter-like_ATP-bd"/>
</dbReference>
<feature type="domain" description="ABC transporter" evidence="3">
    <location>
        <begin position="1"/>
        <end position="212"/>
    </location>
</feature>
<accession>A0A2U9IL49</accession>
<keyword evidence="5" id="KW-1185">Reference proteome</keyword>
<dbReference type="AlphaFoldDB" id="A0A2U9IL49"/>
<sequence>MLIKNINVKIRGKDILSEISFEVKNGINVILGPNGSGKTTLIRSIIGMIKPIDGEIKIQGSEKISYVPSEFFPAQMKVKDVLLSGNNRKSRIEEYLDYAKTLGIIQFLDRDFSTLSSGEKRLTLVCKALVEGNIVIMDEPLSNLDISNKHKILTLMLDLSKNGKTFLITSHELEVIDYASQLIILKKGKIVYLGDPKKVNEEILSDVYDVKVKKYSIEDKLFFKTEE</sequence>
<dbReference type="RefSeq" id="WP_110379630.1">
    <property type="nucleotide sequence ID" value="NZ_CP029288.2"/>
</dbReference>
<name>A0A2U9IL49_9CREN</name>
<protein>
    <submittedName>
        <fullName evidence="4">Iron ABC transporter ATP-binding protein</fullName>
    </submittedName>
</protein>
<evidence type="ECO:0000256" key="2">
    <source>
        <dbReference type="ARBA" id="ARBA00022840"/>
    </source>
</evidence>
<dbReference type="Pfam" id="PF00005">
    <property type="entry name" value="ABC_tran"/>
    <property type="match status" value="1"/>
</dbReference>
<reference evidence="4 5" key="1">
    <citation type="submission" date="2018-05" db="EMBL/GenBank/DDBJ databases">
        <title>Complete Genome Sequences of Extremely Thermoacidophilic, Metal-Mobilizing Type-Strain Members of the Archaeal Family Sulfolobaceae: Acidianus brierleyi DSM-1651T, Acidianus sulfidivorans DSM-18786T, Metallosphaera hakonensis DSM-7519T, and Metallosphaera prunae DSM-10039T.</title>
        <authorList>
            <person name="Counts J.A."/>
            <person name="Kelly R.M."/>
        </authorList>
    </citation>
    <scope>NUCLEOTIDE SEQUENCE [LARGE SCALE GENOMIC DNA]</scope>
    <source>
        <strain evidence="4 5">JP7</strain>
    </source>
</reference>
<dbReference type="PROSITE" id="PS50893">
    <property type="entry name" value="ABC_TRANSPORTER_2"/>
    <property type="match status" value="1"/>
</dbReference>
<dbReference type="PANTHER" id="PTHR43850:SF2">
    <property type="entry name" value="ABC TRANSPORTER ATP-BINDING PROTEIN MA_4021-RELATED"/>
    <property type="match status" value="1"/>
</dbReference>
<dbReference type="PANTHER" id="PTHR43850">
    <property type="entry name" value="ABC TRANSPORTER ATP-BINDING PROTEIN MA_4021-RELATED"/>
    <property type="match status" value="1"/>
</dbReference>
<evidence type="ECO:0000313" key="5">
    <source>
        <dbReference type="Proteomes" id="UP000248410"/>
    </source>
</evidence>
<gene>
    <name evidence="4" type="ORF">DFR86_03665</name>
</gene>
<dbReference type="GeneID" id="36837036"/>
<dbReference type="EMBL" id="CP029288">
    <property type="protein sequence ID" value="AWR96740.1"/>
    <property type="molecule type" value="Genomic_DNA"/>
</dbReference>